<name>A0ABN8LU95_9CNID</name>
<dbReference type="Gene3D" id="3.40.50.720">
    <property type="entry name" value="NAD(P)-binding Rossmann-like Domain"/>
    <property type="match status" value="1"/>
</dbReference>
<dbReference type="Proteomes" id="UP001159427">
    <property type="component" value="Unassembled WGS sequence"/>
</dbReference>
<comment type="caution">
    <text evidence="10">The sequence shown here is derived from an EMBL/GenBank/DDBJ whole genome shotgun (WGS) entry which is preliminary data.</text>
</comment>
<sequence length="491" mass="53278">KLAGKTIFITGASRGIGKAIALKAAQDGANIVIAAKTTEPHPKLPGTIYTAAREGKFIVANNNFFCYSSLGSCREILVDSPEITQLSCSHTSLHCRCNLTPASNLCEAASKSLSNNAPPHCEVCKSICSCLALFAVETAGGKCLPCAVDIRDEDAVNKAVQDAVKKFGGIDILVNNASAISLTGTLDTPMKRYDLMNSINARGTFLCSQACLPYLKTAKNPHILNISPPLNMKPYWFKSHVAYTMAKYGMSMCVLGMAEEFKDVGISVNALWPKTGLLSIRSKIAVHPLCNFHFQPLAFSLHAYVLKSFVTRSYPTANRPSNNWALQAEPLPVFLTLFLFLTGSKLLPDFFLDVEGYDPQEMLESQKKMTQSASQGSSGEGVAQIFDKIKSLGDEELVRSVNGVFEFHLEGKEPGVWFVDLKNNSGNVGSGSFPGGDANCTMNLDSEDFVKMFKGELNPTQAFMGGKLKIKGDMMLAMKLEKLMGKMKSKL</sequence>
<feature type="domain" description="SCP2" evidence="9">
    <location>
        <begin position="386"/>
        <end position="484"/>
    </location>
</feature>
<feature type="non-terminal residue" evidence="10">
    <location>
        <position position="1"/>
    </location>
</feature>
<evidence type="ECO:0000256" key="8">
    <source>
        <dbReference type="ARBA" id="ARBA00040243"/>
    </source>
</evidence>
<protein>
    <recommendedName>
        <fullName evidence="8">Hydroxysteroid dehydrogenase-like protein 2</fullName>
    </recommendedName>
</protein>
<dbReference type="Gene3D" id="3.30.1050.10">
    <property type="entry name" value="SCP2 sterol-binding domain"/>
    <property type="match status" value="1"/>
</dbReference>
<keyword evidence="6" id="KW-0496">Mitochondrion</keyword>
<gene>
    <name evidence="10" type="ORF">PEVE_00008955</name>
</gene>
<dbReference type="SUPFAM" id="SSF51735">
    <property type="entry name" value="NAD(P)-binding Rossmann-fold domains"/>
    <property type="match status" value="1"/>
</dbReference>
<evidence type="ECO:0000256" key="6">
    <source>
        <dbReference type="ARBA" id="ARBA00023128"/>
    </source>
</evidence>
<dbReference type="InterPro" id="IPR051935">
    <property type="entry name" value="HSDL2"/>
</dbReference>
<dbReference type="PANTHER" id="PTHR42808">
    <property type="entry name" value="HYDROXYSTEROID DEHYDROGENASE-LIKE PROTEIN 2"/>
    <property type="match status" value="1"/>
</dbReference>
<dbReference type="PANTHER" id="PTHR42808:SF3">
    <property type="entry name" value="HYDROXYSTEROID DEHYDROGENASE-LIKE PROTEIN 2"/>
    <property type="match status" value="1"/>
</dbReference>
<keyword evidence="5" id="KW-0560">Oxidoreductase</keyword>
<evidence type="ECO:0000256" key="2">
    <source>
        <dbReference type="ARBA" id="ARBA00004275"/>
    </source>
</evidence>
<dbReference type="InterPro" id="IPR036527">
    <property type="entry name" value="SCP2_sterol-bd_dom_sf"/>
</dbReference>
<comment type="similarity">
    <text evidence="3">Belongs to the short-chain dehydrogenases/reductases (SDR) family.</text>
</comment>
<comment type="subcellular location">
    <subcellularLocation>
        <location evidence="1">Mitochondrion</location>
    </subcellularLocation>
    <subcellularLocation>
        <location evidence="2">Peroxisome</location>
    </subcellularLocation>
</comment>
<evidence type="ECO:0000256" key="5">
    <source>
        <dbReference type="ARBA" id="ARBA00023002"/>
    </source>
</evidence>
<evidence type="ECO:0000256" key="4">
    <source>
        <dbReference type="ARBA" id="ARBA00022857"/>
    </source>
</evidence>
<dbReference type="InterPro" id="IPR003033">
    <property type="entry name" value="SCP2_sterol-bd_dom"/>
</dbReference>
<keyword evidence="4" id="KW-0521">NADP</keyword>
<dbReference type="Pfam" id="PF00106">
    <property type="entry name" value="adh_short"/>
    <property type="match status" value="2"/>
</dbReference>
<evidence type="ECO:0000256" key="1">
    <source>
        <dbReference type="ARBA" id="ARBA00004173"/>
    </source>
</evidence>
<dbReference type="InterPro" id="IPR036291">
    <property type="entry name" value="NAD(P)-bd_dom_sf"/>
</dbReference>
<organism evidence="10 11">
    <name type="scientific">Porites evermanni</name>
    <dbReference type="NCBI Taxonomy" id="104178"/>
    <lineage>
        <taxon>Eukaryota</taxon>
        <taxon>Metazoa</taxon>
        <taxon>Cnidaria</taxon>
        <taxon>Anthozoa</taxon>
        <taxon>Hexacorallia</taxon>
        <taxon>Scleractinia</taxon>
        <taxon>Fungiina</taxon>
        <taxon>Poritidae</taxon>
        <taxon>Porites</taxon>
    </lineage>
</organism>
<evidence type="ECO:0000313" key="11">
    <source>
        <dbReference type="Proteomes" id="UP001159427"/>
    </source>
</evidence>
<dbReference type="EMBL" id="CALNXI010000161">
    <property type="protein sequence ID" value="CAH3020852.1"/>
    <property type="molecule type" value="Genomic_DNA"/>
</dbReference>
<proteinExistence type="inferred from homology"/>
<accession>A0ABN8LU95</accession>
<reference evidence="10 11" key="1">
    <citation type="submission" date="2022-05" db="EMBL/GenBank/DDBJ databases">
        <authorList>
            <consortium name="Genoscope - CEA"/>
            <person name="William W."/>
        </authorList>
    </citation>
    <scope>NUCLEOTIDE SEQUENCE [LARGE SCALE GENOMIC DNA]</scope>
</reference>
<evidence type="ECO:0000313" key="10">
    <source>
        <dbReference type="EMBL" id="CAH3020852.1"/>
    </source>
</evidence>
<dbReference type="SUPFAM" id="SSF55718">
    <property type="entry name" value="SCP-like"/>
    <property type="match status" value="1"/>
</dbReference>
<evidence type="ECO:0000256" key="3">
    <source>
        <dbReference type="ARBA" id="ARBA00006484"/>
    </source>
</evidence>
<keyword evidence="7" id="KW-0576">Peroxisome</keyword>
<evidence type="ECO:0000259" key="9">
    <source>
        <dbReference type="Pfam" id="PF02036"/>
    </source>
</evidence>
<dbReference type="InterPro" id="IPR002347">
    <property type="entry name" value="SDR_fam"/>
</dbReference>
<keyword evidence="11" id="KW-1185">Reference proteome</keyword>
<dbReference type="Pfam" id="PF02036">
    <property type="entry name" value="SCP2"/>
    <property type="match status" value="1"/>
</dbReference>
<dbReference type="PRINTS" id="PR00081">
    <property type="entry name" value="GDHRDH"/>
</dbReference>
<evidence type="ECO:0000256" key="7">
    <source>
        <dbReference type="ARBA" id="ARBA00023140"/>
    </source>
</evidence>